<proteinExistence type="inferred from homology"/>
<evidence type="ECO:0000256" key="4">
    <source>
        <dbReference type="RuleBase" id="RU281113"/>
    </source>
</evidence>
<keyword evidence="3 4" id="KW-0325">Glycoprotein</keyword>
<sequence>MGLKVCSDLGCPKNAAQCRAGVNFSVKMIMLLLSAVLFIIQPAGGSSQHDQLVPNVIVVEKELQTAIEVPLRCGGEYEGMDISWRREGTPLPKRGNHINVTVEEMMGGNFTCHDSAGAVLNHQLLLVQLSRRDNDRRILEKTDGDYIKCLSRNYSGIFHCSWNWSPNRVGTVVHVSAQRSSNRDNITCTVDENESGITCLDQFQCSYAEELDYITLSVHIRYMYRLEKYTSQFSISEIVKPDKVSITKLSGNTFEMEYPSTWSLPKSYFPLTFHIKVMPLRKGGDCSNEQVQGSRTQNRTVSVGNRREFRLCVRAQDELCNSSWSDWSFYEVKRR</sequence>
<dbReference type="GO" id="GO:0005125">
    <property type="term" value="F:cytokine activity"/>
    <property type="evidence" value="ECO:0007669"/>
    <property type="project" value="UniProtKB-KW"/>
</dbReference>
<dbReference type="AlphaFoldDB" id="A0A9D3RWK8"/>
<dbReference type="InterPro" id="IPR015528">
    <property type="entry name" value="IL-12_beta"/>
</dbReference>
<gene>
    <name evidence="4" type="primary">IL12B</name>
    <name evidence="7" type="ORF">ANANG_G00160450</name>
</gene>
<organism evidence="7 8">
    <name type="scientific">Anguilla anguilla</name>
    <name type="common">European freshwater eel</name>
    <name type="synonym">Muraena anguilla</name>
    <dbReference type="NCBI Taxonomy" id="7936"/>
    <lineage>
        <taxon>Eukaryota</taxon>
        <taxon>Metazoa</taxon>
        <taxon>Chordata</taxon>
        <taxon>Craniata</taxon>
        <taxon>Vertebrata</taxon>
        <taxon>Euteleostomi</taxon>
        <taxon>Actinopterygii</taxon>
        <taxon>Neopterygii</taxon>
        <taxon>Teleostei</taxon>
        <taxon>Anguilliformes</taxon>
        <taxon>Anguillidae</taxon>
        <taxon>Anguilla</taxon>
    </lineage>
</organism>
<dbReference type="SUPFAM" id="SSF49265">
    <property type="entry name" value="Fibronectin type III"/>
    <property type="match status" value="1"/>
</dbReference>
<name>A0A9D3RWK8_ANGAN</name>
<evidence type="ECO:0000256" key="5">
    <source>
        <dbReference type="SAM" id="Phobius"/>
    </source>
</evidence>
<keyword evidence="1" id="KW-0732">Signal</keyword>
<dbReference type="PANTHER" id="PTHR48485">
    <property type="entry name" value="INTERLEUKIN-12 SUBUNIT BETA-RELATED"/>
    <property type="match status" value="1"/>
</dbReference>
<feature type="domain" description="Interleukin-12 beta central" evidence="6">
    <location>
        <begin position="145"/>
        <end position="221"/>
    </location>
</feature>
<keyword evidence="4" id="KW-0964">Secreted</keyword>
<comment type="caution">
    <text evidence="7">The sequence shown here is derived from an EMBL/GenBank/DDBJ whole genome shotgun (WGS) entry which is preliminary data.</text>
</comment>
<evidence type="ECO:0000256" key="1">
    <source>
        <dbReference type="ARBA" id="ARBA00022729"/>
    </source>
</evidence>
<dbReference type="InterPro" id="IPR013783">
    <property type="entry name" value="Ig-like_fold"/>
</dbReference>
<keyword evidence="5" id="KW-0812">Transmembrane</keyword>
<evidence type="ECO:0000256" key="3">
    <source>
        <dbReference type="ARBA" id="ARBA00023180"/>
    </source>
</evidence>
<dbReference type="PIRSF" id="PIRSF038007">
    <property type="entry name" value="IL_12_beta"/>
    <property type="match status" value="1"/>
</dbReference>
<keyword evidence="4" id="KW-0393">Immunoglobulin domain</keyword>
<protein>
    <recommendedName>
        <fullName evidence="4">Interleukin-12 subunit beta</fullName>
        <shortName evidence="4">IL-12B</shortName>
    </recommendedName>
    <alternativeName>
        <fullName evidence="4">Cytotoxic lymphocyte maturation factor 40 kDa subunit</fullName>
    </alternativeName>
    <alternativeName>
        <fullName evidence="4">IL-12 subunit p40</fullName>
    </alternativeName>
</protein>
<accession>A0A9D3RWK8</accession>
<comment type="similarity">
    <text evidence="4">Belongs to the IL-12B family.</text>
</comment>
<evidence type="ECO:0000256" key="2">
    <source>
        <dbReference type="ARBA" id="ARBA00023157"/>
    </source>
</evidence>
<dbReference type="Gene3D" id="2.60.40.10">
    <property type="entry name" value="Immunoglobulins"/>
    <property type="match status" value="2"/>
</dbReference>
<dbReference type="GO" id="GO:0005615">
    <property type="term" value="C:extracellular space"/>
    <property type="evidence" value="ECO:0007669"/>
    <property type="project" value="UniProtKB-KW"/>
</dbReference>
<reference evidence="7" key="1">
    <citation type="submission" date="2021-01" db="EMBL/GenBank/DDBJ databases">
        <title>A chromosome-scale assembly of European eel, Anguilla anguilla.</title>
        <authorList>
            <person name="Henkel C."/>
            <person name="Jong-Raadsen S.A."/>
            <person name="Dufour S."/>
            <person name="Weltzien F.-A."/>
            <person name="Palstra A.P."/>
            <person name="Pelster B."/>
            <person name="Spaink H.P."/>
            <person name="Van Den Thillart G.E."/>
            <person name="Jansen H."/>
            <person name="Zahm M."/>
            <person name="Klopp C."/>
            <person name="Cedric C."/>
            <person name="Louis A."/>
            <person name="Berthelot C."/>
            <person name="Parey E."/>
            <person name="Roest Crollius H."/>
            <person name="Montfort J."/>
            <person name="Robinson-Rechavi M."/>
            <person name="Bucao C."/>
            <person name="Bouchez O."/>
            <person name="Gislard M."/>
            <person name="Lluch J."/>
            <person name="Milhes M."/>
            <person name="Lampietro C."/>
            <person name="Lopez Roques C."/>
            <person name="Donnadieu C."/>
            <person name="Braasch I."/>
            <person name="Desvignes T."/>
            <person name="Postlethwait J."/>
            <person name="Bobe J."/>
            <person name="Guiguen Y."/>
            <person name="Dirks R."/>
        </authorList>
    </citation>
    <scope>NUCLEOTIDE SEQUENCE</scope>
    <source>
        <strain evidence="7">Tag_6206</strain>
        <tissue evidence="7">Liver</tissue>
    </source>
</reference>
<keyword evidence="8" id="KW-1185">Reference proteome</keyword>
<comment type="subunit">
    <text evidence="4">Heterodimer with IL12A; disulfide-linked. The heterodimer is known as interleukin IL-12.</text>
</comment>
<dbReference type="InterPro" id="IPR036116">
    <property type="entry name" value="FN3_sf"/>
</dbReference>
<dbReference type="Pfam" id="PF10420">
    <property type="entry name" value="IL12p40_C"/>
    <property type="match status" value="1"/>
</dbReference>
<dbReference type="InterPro" id="IPR019482">
    <property type="entry name" value="IL-12_beta_cen-dom"/>
</dbReference>
<keyword evidence="2" id="KW-1015">Disulfide bond</keyword>
<keyword evidence="5" id="KW-1133">Transmembrane helix</keyword>
<keyword evidence="5" id="KW-0472">Membrane</keyword>
<comment type="subcellular location">
    <subcellularLocation>
        <location evidence="4">Secreted</location>
    </subcellularLocation>
</comment>
<evidence type="ECO:0000259" key="6">
    <source>
        <dbReference type="Pfam" id="PF10420"/>
    </source>
</evidence>
<evidence type="ECO:0000313" key="8">
    <source>
        <dbReference type="Proteomes" id="UP001044222"/>
    </source>
</evidence>
<dbReference type="PRINTS" id="PR01928">
    <property type="entry name" value="INTRLEUKN12B"/>
</dbReference>
<evidence type="ECO:0000313" key="7">
    <source>
        <dbReference type="EMBL" id="KAG5844256.1"/>
    </source>
</evidence>
<dbReference type="EMBL" id="JAFIRN010000008">
    <property type="protein sequence ID" value="KAG5844256.1"/>
    <property type="molecule type" value="Genomic_DNA"/>
</dbReference>
<feature type="transmembrane region" description="Helical" evidence="5">
    <location>
        <begin position="20"/>
        <end position="40"/>
    </location>
</feature>
<dbReference type="PANTHER" id="PTHR48485:SF4">
    <property type="entry name" value="INTERLEUKIN-12 SUBUNIT BETA"/>
    <property type="match status" value="1"/>
</dbReference>
<dbReference type="Proteomes" id="UP001044222">
    <property type="component" value="Chromosome 8"/>
</dbReference>
<dbReference type="InterPro" id="IPR050676">
    <property type="entry name" value="IL-12"/>
</dbReference>
<dbReference type="GO" id="GO:0004896">
    <property type="term" value="F:cytokine receptor activity"/>
    <property type="evidence" value="ECO:0007669"/>
    <property type="project" value="UniProtKB-UniRule"/>
</dbReference>
<keyword evidence="4" id="KW-0202">Cytokine</keyword>